<dbReference type="Proteomes" id="UP000501570">
    <property type="component" value="Chromosome"/>
</dbReference>
<organism evidence="1 2">
    <name type="scientific">Chryseobacterium gallinarum</name>
    <dbReference type="NCBI Taxonomy" id="1324352"/>
    <lineage>
        <taxon>Bacteria</taxon>
        <taxon>Pseudomonadati</taxon>
        <taxon>Bacteroidota</taxon>
        <taxon>Flavobacteriia</taxon>
        <taxon>Flavobacteriales</taxon>
        <taxon>Weeksellaceae</taxon>
        <taxon>Chryseobacterium group</taxon>
        <taxon>Chryseobacterium</taxon>
    </lineage>
</organism>
<evidence type="ECO:0000313" key="1">
    <source>
        <dbReference type="EMBL" id="QIY91593.1"/>
    </source>
</evidence>
<accession>A0ABX6KTL2</accession>
<reference evidence="1 2" key="1">
    <citation type="submission" date="2019-09" db="EMBL/GenBank/DDBJ databases">
        <title>FDA dAtabase for Regulatory Grade micrObial Sequences (FDA-ARGOS): Supporting development and validation of Infectious Disease Dx tests.</title>
        <authorList>
            <person name="Sciortino C."/>
            <person name="Tallon L."/>
            <person name="Sadzewicz L."/>
            <person name="Vavikolanu K."/>
            <person name="Mehta A."/>
            <person name="Aluvathingal J."/>
            <person name="Nadendla S."/>
            <person name="Nandy P."/>
            <person name="Geyer C."/>
            <person name="Yan Y."/>
            <person name="Sichtig H."/>
        </authorList>
    </citation>
    <scope>NUCLEOTIDE SEQUENCE [LARGE SCALE GENOMIC DNA]</scope>
    <source>
        <strain evidence="1 2">FDAARGOS_636</strain>
    </source>
</reference>
<name>A0ABX6KTL2_CHRGL</name>
<sequence>MTYTLQSIQQNNAIVNVKFKVENYINEELSDTYYEKYNFIYNNLGEIERINLEGKNDNILETLMPDAQECFRSFSKNLIKSKK</sequence>
<protein>
    <submittedName>
        <fullName evidence="1">Uncharacterized protein</fullName>
    </submittedName>
</protein>
<proteinExistence type="predicted"/>
<dbReference type="RefSeq" id="WP_168238816.1">
    <property type="nucleotide sequence ID" value="NZ_CP050995.1"/>
</dbReference>
<keyword evidence="2" id="KW-1185">Reference proteome</keyword>
<dbReference type="EMBL" id="CP050995">
    <property type="protein sequence ID" value="QIY91593.1"/>
    <property type="molecule type" value="Genomic_DNA"/>
</dbReference>
<gene>
    <name evidence="1" type="ORF">FOB44_13450</name>
</gene>
<evidence type="ECO:0000313" key="2">
    <source>
        <dbReference type="Proteomes" id="UP000501570"/>
    </source>
</evidence>